<evidence type="ECO:0000259" key="5">
    <source>
        <dbReference type="Pfam" id="PF02631"/>
    </source>
</evidence>
<dbReference type="InterPro" id="IPR053924">
    <property type="entry name" value="RecX_HTH_2nd"/>
</dbReference>
<dbReference type="Pfam" id="PF02631">
    <property type="entry name" value="RecX_HTH2"/>
    <property type="match status" value="1"/>
</dbReference>
<dbReference type="PANTHER" id="PTHR33602:SF1">
    <property type="entry name" value="REGULATORY PROTEIN RECX FAMILY PROTEIN"/>
    <property type="match status" value="1"/>
</dbReference>
<reference evidence="6" key="2">
    <citation type="submission" date="2021-04" db="EMBL/GenBank/DDBJ databases">
        <title>Isolation and genomic analysis of the ibuprofen-degrading bacterium Sphingomonas strain MPO218.</title>
        <authorList>
            <person name="Aulestia M."/>
            <person name="Flores A."/>
            <person name="Mangas E.L."/>
            <person name="Perez-Pulido A.J."/>
            <person name="Santero E."/>
            <person name="Camacho E.M."/>
        </authorList>
    </citation>
    <scope>NUCLEOTIDE SEQUENCE</scope>
    <source>
        <strain evidence="6">MPO218</strain>
    </source>
</reference>
<protein>
    <recommendedName>
        <fullName evidence="3">Regulatory protein RecX</fullName>
    </recommendedName>
</protein>
<evidence type="ECO:0000256" key="1">
    <source>
        <dbReference type="ARBA" id="ARBA00004496"/>
    </source>
</evidence>
<dbReference type="GO" id="GO:0005737">
    <property type="term" value="C:cytoplasm"/>
    <property type="evidence" value="ECO:0007669"/>
    <property type="project" value="UniProtKB-SubCell"/>
</dbReference>
<evidence type="ECO:0000256" key="4">
    <source>
        <dbReference type="ARBA" id="ARBA00022490"/>
    </source>
</evidence>
<gene>
    <name evidence="6" type="ORF">HRJ34_20480</name>
</gene>
<evidence type="ECO:0000313" key="6">
    <source>
        <dbReference type="EMBL" id="QTH20688.1"/>
    </source>
</evidence>
<comment type="similarity">
    <text evidence="2">Belongs to the RecX family.</text>
</comment>
<dbReference type="InterPro" id="IPR036388">
    <property type="entry name" value="WH-like_DNA-bd_sf"/>
</dbReference>
<organism evidence="6 7">
    <name type="scientific">Rhizorhabdus wittichii</name>
    <dbReference type="NCBI Taxonomy" id="160791"/>
    <lineage>
        <taxon>Bacteria</taxon>
        <taxon>Pseudomonadati</taxon>
        <taxon>Pseudomonadota</taxon>
        <taxon>Alphaproteobacteria</taxon>
        <taxon>Sphingomonadales</taxon>
        <taxon>Sphingomonadaceae</taxon>
        <taxon>Rhizorhabdus</taxon>
    </lineage>
</organism>
<evidence type="ECO:0000256" key="2">
    <source>
        <dbReference type="ARBA" id="ARBA00009695"/>
    </source>
</evidence>
<dbReference type="InterPro" id="IPR003783">
    <property type="entry name" value="Regulatory_RecX"/>
</dbReference>
<reference evidence="6" key="1">
    <citation type="submission" date="2020-07" db="EMBL/GenBank/DDBJ databases">
        <authorList>
            <person name="Camacho E."/>
        </authorList>
    </citation>
    <scope>NUCLEOTIDE SEQUENCE</scope>
    <source>
        <strain evidence="6">MPO218</strain>
    </source>
</reference>
<dbReference type="PANTHER" id="PTHR33602">
    <property type="entry name" value="REGULATORY PROTEIN RECX FAMILY PROTEIN"/>
    <property type="match status" value="1"/>
</dbReference>
<keyword evidence="4" id="KW-0963">Cytoplasm</keyword>
<dbReference type="EMBL" id="CP059319">
    <property type="protein sequence ID" value="QTH20688.1"/>
    <property type="molecule type" value="Genomic_DNA"/>
</dbReference>
<comment type="subcellular location">
    <subcellularLocation>
        <location evidence="1">Cytoplasm</location>
    </subcellularLocation>
</comment>
<sequence length="181" mass="19990">MAQSWRMPHEVAKALPPYDAATLERAALDYAARYATTRAKLTAYLRRKLRERGWDGDGPAPVEALVARFAERGYVDDRAFASARAEALLRRGYGARRIGSALRAAGIDAETAEGLRERIDGDAEAAALRYARRKRIGPFAARPADPAEKRRWIAAMARAGHPIELVLRLLQVDPDEVGVEP</sequence>
<evidence type="ECO:0000256" key="3">
    <source>
        <dbReference type="ARBA" id="ARBA00018111"/>
    </source>
</evidence>
<proteinExistence type="inferred from homology"/>
<dbReference type="Gene3D" id="1.10.10.10">
    <property type="entry name" value="Winged helix-like DNA-binding domain superfamily/Winged helix DNA-binding domain"/>
    <property type="match status" value="1"/>
</dbReference>
<accession>A0A975D0M4</accession>
<evidence type="ECO:0000313" key="7">
    <source>
        <dbReference type="Proteomes" id="UP000664914"/>
    </source>
</evidence>
<name>A0A975D0M4_9SPHN</name>
<dbReference type="Proteomes" id="UP000664914">
    <property type="component" value="Chromosome"/>
</dbReference>
<dbReference type="GO" id="GO:0006282">
    <property type="term" value="P:regulation of DNA repair"/>
    <property type="evidence" value="ECO:0007669"/>
    <property type="project" value="InterPro"/>
</dbReference>
<feature type="domain" description="RecX second three-helical" evidence="5">
    <location>
        <begin position="76"/>
        <end position="113"/>
    </location>
</feature>
<dbReference type="AlphaFoldDB" id="A0A975D0M4"/>